<comment type="caution">
    <text evidence="6">The sequence shown here is derived from an EMBL/GenBank/DDBJ whole genome shotgun (WGS) entry which is preliminary data.</text>
</comment>
<dbReference type="InterPro" id="IPR001611">
    <property type="entry name" value="Leu-rich_rpt"/>
</dbReference>
<evidence type="ECO:0000256" key="1">
    <source>
        <dbReference type="ARBA" id="ARBA00004196"/>
    </source>
</evidence>
<dbReference type="OrthoDB" id="678498at2759"/>
<evidence type="ECO:0000256" key="3">
    <source>
        <dbReference type="ARBA" id="ARBA00022729"/>
    </source>
</evidence>
<protein>
    <recommendedName>
        <fullName evidence="8">Leucine-rich repeat-containing N-terminal plant-type domain-containing protein</fullName>
    </recommendedName>
</protein>
<reference evidence="6 7" key="1">
    <citation type="journal article" date="2019" name="Sci. Rep.">
        <title>A high-quality genome of Eragrostis curvula grass provides insights into Poaceae evolution and supports new strategies to enhance forage quality.</title>
        <authorList>
            <person name="Carballo J."/>
            <person name="Santos B.A.C.M."/>
            <person name="Zappacosta D."/>
            <person name="Garbus I."/>
            <person name="Selva J.P."/>
            <person name="Gallo C.A."/>
            <person name="Diaz A."/>
            <person name="Albertini E."/>
            <person name="Caccamo M."/>
            <person name="Echenique V."/>
        </authorList>
    </citation>
    <scope>NUCLEOTIDE SEQUENCE [LARGE SCALE GENOMIC DNA]</scope>
    <source>
        <strain evidence="7">cv. Victoria</strain>
        <tissue evidence="6">Leaf</tissue>
    </source>
</reference>
<gene>
    <name evidence="6" type="ORF">EJB05_09920</name>
</gene>
<keyword evidence="2" id="KW-0433">Leucine-rich repeat</keyword>
<name>A0A5J9W680_9POAL</name>
<evidence type="ECO:0000256" key="4">
    <source>
        <dbReference type="ARBA" id="ARBA00022737"/>
    </source>
</evidence>
<feature type="non-terminal residue" evidence="6">
    <location>
        <position position="1"/>
    </location>
</feature>
<accession>A0A5J9W680</accession>
<keyword evidence="3" id="KW-0732">Signal</keyword>
<proteinExistence type="predicted"/>
<evidence type="ECO:0000256" key="5">
    <source>
        <dbReference type="ARBA" id="ARBA00023180"/>
    </source>
</evidence>
<organism evidence="6 7">
    <name type="scientific">Eragrostis curvula</name>
    <name type="common">weeping love grass</name>
    <dbReference type="NCBI Taxonomy" id="38414"/>
    <lineage>
        <taxon>Eukaryota</taxon>
        <taxon>Viridiplantae</taxon>
        <taxon>Streptophyta</taxon>
        <taxon>Embryophyta</taxon>
        <taxon>Tracheophyta</taxon>
        <taxon>Spermatophyta</taxon>
        <taxon>Magnoliopsida</taxon>
        <taxon>Liliopsida</taxon>
        <taxon>Poales</taxon>
        <taxon>Poaceae</taxon>
        <taxon>PACMAD clade</taxon>
        <taxon>Chloridoideae</taxon>
        <taxon>Eragrostideae</taxon>
        <taxon>Eragrostidinae</taxon>
        <taxon>Eragrostis</taxon>
    </lineage>
</organism>
<dbReference type="InterPro" id="IPR051848">
    <property type="entry name" value="PGIP"/>
</dbReference>
<keyword evidence="4" id="KW-0677">Repeat</keyword>
<dbReference type="EMBL" id="RWGY01000005">
    <property type="protein sequence ID" value="TVU43447.1"/>
    <property type="molecule type" value="Genomic_DNA"/>
</dbReference>
<dbReference type="PANTHER" id="PTHR48059:SF4">
    <property type="entry name" value="POLYGALACTURONASE INHIBITOR 1-RELATED"/>
    <property type="match status" value="1"/>
</dbReference>
<comment type="subcellular location">
    <subcellularLocation>
        <location evidence="1">Cell envelope</location>
    </subcellularLocation>
</comment>
<keyword evidence="7" id="KW-1185">Reference proteome</keyword>
<dbReference type="FunFam" id="3.80.10.10:FF:000041">
    <property type="entry name" value="LRR receptor-like serine/threonine-protein kinase ERECTA"/>
    <property type="match status" value="1"/>
</dbReference>
<sequence length="167" mass="18768">MAATSSSFVARRCGNRPRELFFQLPKLSSWCAKKYAAVASSYRDARFTIRRTCASWACGVHKVSRKRGEVPSSIFTIPVLYDLDLSWNQLSGSIREFNLTLSKLGYMDLSNNNFSGEVPSSIFTVPVLRYLDLSWNQLSGPIRELNPTLSKLESVCFSYNEFSAATV</sequence>
<evidence type="ECO:0000313" key="7">
    <source>
        <dbReference type="Proteomes" id="UP000324897"/>
    </source>
</evidence>
<evidence type="ECO:0000256" key="2">
    <source>
        <dbReference type="ARBA" id="ARBA00022614"/>
    </source>
</evidence>
<evidence type="ECO:0008006" key="8">
    <source>
        <dbReference type="Google" id="ProtNLM"/>
    </source>
</evidence>
<keyword evidence="5" id="KW-0325">Glycoprotein</keyword>
<dbReference type="Gene3D" id="3.80.10.10">
    <property type="entry name" value="Ribonuclease Inhibitor"/>
    <property type="match status" value="1"/>
</dbReference>
<dbReference type="Pfam" id="PF13855">
    <property type="entry name" value="LRR_8"/>
    <property type="match status" value="1"/>
</dbReference>
<evidence type="ECO:0000313" key="6">
    <source>
        <dbReference type="EMBL" id="TVU43447.1"/>
    </source>
</evidence>
<dbReference type="Proteomes" id="UP000324897">
    <property type="component" value="Unassembled WGS sequence"/>
</dbReference>
<dbReference type="Gramene" id="TVU43447">
    <property type="protein sequence ID" value="TVU43447"/>
    <property type="gene ID" value="EJB05_09920"/>
</dbReference>
<dbReference type="PANTHER" id="PTHR48059">
    <property type="entry name" value="POLYGALACTURONASE INHIBITOR 1"/>
    <property type="match status" value="1"/>
</dbReference>
<dbReference type="AlphaFoldDB" id="A0A5J9W680"/>
<dbReference type="InterPro" id="IPR032675">
    <property type="entry name" value="LRR_dom_sf"/>
</dbReference>
<dbReference type="SUPFAM" id="SSF52058">
    <property type="entry name" value="L domain-like"/>
    <property type="match status" value="1"/>
</dbReference>